<dbReference type="Pfam" id="PF00561">
    <property type="entry name" value="Abhydrolase_1"/>
    <property type="match status" value="1"/>
</dbReference>
<reference evidence="3 4" key="1">
    <citation type="submission" date="2023-07" db="EMBL/GenBank/DDBJ databases">
        <title>Genomic Encyclopedia of Type Strains, Phase IV (KMG-IV): sequencing the most valuable type-strain genomes for metagenomic binning, comparative biology and taxonomic classification.</title>
        <authorList>
            <person name="Goeker M."/>
        </authorList>
    </citation>
    <scope>NUCLEOTIDE SEQUENCE [LARGE SCALE GENOMIC DNA]</scope>
    <source>
        <strain evidence="3 4">DSM 29005</strain>
    </source>
</reference>
<dbReference type="PANTHER" id="PTHR43039">
    <property type="entry name" value="ESTERASE-RELATED"/>
    <property type="match status" value="1"/>
</dbReference>
<gene>
    <name evidence="3" type="ORF">J2S19_002123</name>
</gene>
<sequence length="267" mass="29942">MEIDVIKRNNVNIIGEGKRSIIFAAGFGCDQSVWKDMIDDFTEDYQVVLFDYVGAGKSDLQSYDEVRYSTLKGYAQDVLEICAALDLENAIFIGHSVSSMIGMLASLEHPNFFSHLIMIGPSPRYLNDPPEYVGGFEEEDLRGLLAMMEQNYIGWTSAFATTLLSTADRPDVKQELEDRFCSTDPLIARQFAEATFFADNRSDLPNVTTPTLILQCSEDIIAPPFVGDYLHNQMPSSTLKEMMAVGHCPHMSHPEETIKLIKAYIEE</sequence>
<evidence type="ECO:0000313" key="4">
    <source>
        <dbReference type="Proteomes" id="UP001234495"/>
    </source>
</evidence>
<accession>A0ABT9ZF32</accession>
<comment type="caution">
    <text evidence="3">The sequence shown here is derived from an EMBL/GenBank/DDBJ whole genome shotgun (WGS) entry which is preliminary data.</text>
</comment>
<organism evidence="3 4">
    <name type="scientific">Metabacillus malikii</name>
    <dbReference type="NCBI Taxonomy" id="1504265"/>
    <lineage>
        <taxon>Bacteria</taxon>
        <taxon>Bacillati</taxon>
        <taxon>Bacillota</taxon>
        <taxon>Bacilli</taxon>
        <taxon>Bacillales</taxon>
        <taxon>Bacillaceae</taxon>
        <taxon>Metabacillus</taxon>
    </lineage>
</organism>
<name>A0ABT9ZF32_9BACI</name>
<comment type="similarity">
    <text evidence="1">Belongs to the AB hydrolase superfamily.</text>
</comment>
<dbReference type="SUPFAM" id="SSF53474">
    <property type="entry name" value="alpha/beta-Hydrolases"/>
    <property type="match status" value="1"/>
</dbReference>
<protein>
    <submittedName>
        <fullName evidence="3">Sigma-B regulation protein RsbQ</fullName>
    </submittedName>
</protein>
<evidence type="ECO:0000259" key="2">
    <source>
        <dbReference type="Pfam" id="PF00561"/>
    </source>
</evidence>
<evidence type="ECO:0000313" key="3">
    <source>
        <dbReference type="EMBL" id="MDQ0230866.1"/>
    </source>
</evidence>
<dbReference type="InterPro" id="IPR029058">
    <property type="entry name" value="AB_hydrolase_fold"/>
</dbReference>
<dbReference type="PRINTS" id="PR00111">
    <property type="entry name" value="ABHYDROLASE"/>
</dbReference>
<proteinExistence type="inferred from homology"/>
<evidence type="ECO:0000256" key="1">
    <source>
        <dbReference type="ARBA" id="ARBA00008645"/>
    </source>
</evidence>
<dbReference type="Gene3D" id="3.40.50.1820">
    <property type="entry name" value="alpha/beta hydrolase"/>
    <property type="match status" value="1"/>
</dbReference>
<dbReference type="InterPro" id="IPR000073">
    <property type="entry name" value="AB_hydrolase_1"/>
</dbReference>
<dbReference type="EMBL" id="JAUSUD010000008">
    <property type="protein sequence ID" value="MDQ0230866.1"/>
    <property type="molecule type" value="Genomic_DNA"/>
</dbReference>
<dbReference type="RefSeq" id="WP_307340933.1">
    <property type="nucleotide sequence ID" value="NZ_JAUSUD010000008.1"/>
</dbReference>
<feature type="domain" description="AB hydrolase-1" evidence="2">
    <location>
        <begin position="23"/>
        <end position="254"/>
    </location>
</feature>
<keyword evidence="4" id="KW-1185">Reference proteome</keyword>
<dbReference type="Proteomes" id="UP001234495">
    <property type="component" value="Unassembled WGS sequence"/>
</dbReference>